<evidence type="ECO:0000256" key="1">
    <source>
        <dbReference type="SAM" id="Phobius"/>
    </source>
</evidence>
<dbReference type="SUPFAM" id="SSF54523">
    <property type="entry name" value="Pili subunits"/>
    <property type="match status" value="1"/>
</dbReference>
<keyword evidence="1" id="KW-0812">Transmembrane</keyword>
<keyword evidence="1" id="KW-0472">Membrane</keyword>
<dbReference type="Proteomes" id="UP000230760">
    <property type="component" value="Unassembled WGS sequence"/>
</dbReference>
<keyword evidence="1" id="KW-1133">Transmembrane helix</keyword>
<protein>
    <recommendedName>
        <fullName evidence="4">General secretion pathway GspH domain-containing protein</fullName>
    </recommendedName>
</protein>
<proteinExistence type="predicted"/>
<evidence type="ECO:0008006" key="4">
    <source>
        <dbReference type="Google" id="ProtNLM"/>
    </source>
</evidence>
<organism evidence="2 3">
    <name type="scientific">Candidatus Nealsonbacteria bacterium CG_4_10_14_0_2_um_filter_38_17</name>
    <dbReference type="NCBI Taxonomy" id="1974680"/>
    <lineage>
        <taxon>Bacteria</taxon>
        <taxon>Candidatus Nealsoniibacteriota</taxon>
    </lineage>
</organism>
<gene>
    <name evidence="2" type="ORF">COX90_02540</name>
</gene>
<sequence>MSEIIIKRNGISLFEVVVVVGIVLCLIAIAVPALRFFQRDSDLNNSAEEIINTLRLAQSKTVASEGSSKWGVYFNNATMPHKYTLFKGSSYATREISFDEIHNLPSLVEISAISLGSGNEVVFNKVSGGAIPSGNVVIRLVNETSKTKSVYIDSAGQVSLNSPSTPSDGRVQDSRHVHLDYNANAQDAITLKLIFPDYPADNYNIYFQTYLNADKTEFSWEGIVLVGPDGSKTEQRLKIHTHNLTITVAQFCVHRPLSSDQSYNDKALNIFLDTEELIRYAADERGTTTKGLSIWVEEPDLQ</sequence>
<dbReference type="Gene3D" id="3.30.700.10">
    <property type="entry name" value="Glycoprotein, Type 4 Pilin"/>
    <property type="match status" value="1"/>
</dbReference>
<dbReference type="EMBL" id="PFPB01000045">
    <property type="protein sequence ID" value="PIZ88822.1"/>
    <property type="molecule type" value="Genomic_DNA"/>
</dbReference>
<dbReference type="AlphaFoldDB" id="A0A2M7UXY3"/>
<evidence type="ECO:0000313" key="2">
    <source>
        <dbReference type="EMBL" id="PIZ88822.1"/>
    </source>
</evidence>
<comment type="caution">
    <text evidence="2">The sequence shown here is derived from an EMBL/GenBank/DDBJ whole genome shotgun (WGS) entry which is preliminary data.</text>
</comment>
<accession>A0A2M7UXY3</accession>
<reference evidence="3" key="1">
    <citation type="submission" date="2017-09" db="EMBL/GenBank/DDBJ databases">
        <title>Depth-based differentiation of microbial function through sediment-hosted aquifers and enrichment of novel symbionts in the deep terrestrial subsurface.</title>
        <authorList>
            <person name="Probst A.J."/>
            <person name="Ladd B."/>
            <person name="Jarett J.K."/>
            <person name="Geller-Mcgrath D.E."/>
            <person name="Sieber C.M.K."/>
            <person name="Emerson J.B."/>
            <person name="Anantharaman K."/>
            <person name="Thomas B.C."/>
            <person name="Malmstrom R."/>
            <person name="Stieglmeier M."/>
            <person name="Klingl A."/>
            <person name="Woyke T."/>
            <person name="Ryan C.M."/>
            <person name="Banfield J.F."/>
        </authorList>
    </citation>
    <scope>NUCLEOTIDE SEQUENCE [LARGE SCALE GENOMIC DNA]</scope>
</reference>
<evidence type="ECO:0000313" key="3">
    <source>
        <dbReference type="Proteomes" id="UP000230760"/>
    </source>
</evidence>
<dbReference type="InterPro" id="IPR045584">
    <property type="entry name" value="Pilin-like"/>
</dbReference>
<feature type="transmembrane region" description="Helical" evidence="1">
    <location>
        <begin position="12"/>
        <end position="34"/>
    </location>
</feature>
<name>A0A2M7UXY3_9BACT</name>